<feature type="non-terminal residue" evidence="2">
    <location>
        <position position="28"/>
    </location>
</feature>
<feature type="transmembrane region" description="Helical" evidence="1">
    <location>
        <begin position="6"/>
        <end position="27"/>
    </location>
</feature>
<evidence type="ECO:0000313" key="3">
    <source>
        <dbReference type="Proteomes" id="UP000235598"/>
    </source>
</evidence>
<dbReference type="EMBL" id="PNHK01000316">
    <property type="protein sequence ID" value="PMD04157.1"/>
    <property type="molecule type" value="Genomic_DNA"/>
</dbReference>
<evidence type="ECO:0000313" key="2">
    <source>
        <dbReference type="EMBL" id="PMD04157.1"/>
    </source>
</evidence>
<comment type="caution">
    <text evidence="2">The sequence shown here is derived from an EMBL/GenBank/DDBJ whole genome shotgun (WGS) entry which is preliminary data.</text>
</comment>
<sequence>AAGHFTGWVGGLIMRVIDFFLVLPSLLL</sequence>
<reference evidence="2 3" key="1">
    <citation type="submission" date="2017-09" db="EMBL/GenBank/DDBJ databases">
        <title>Bacterial strain isolated from the female urinary microbiota.</title>
        <authorList>
            <person name="Thomas-White K."/>
            <person name="Kumar N."/>
            <person name="Forster S."/>
            <person name="Putonti C."/>
            <person name="Lawley T."/>
            <person name="Wolfe A.J."/>
        </authorList>
    </citation>
    <scope>NUCLEOTIDE SEQUENCE [LARGE SCALE GENOMIC DNA]</scope>
    <source>
        <strain evidence="2 3">UMB1301</strain>
    </source>
</reference>
<keyword evidence="1" id="KW-0812">Transmembrane</keyword>
<gene>
    <name evidence="2" type="ORF">CJ199_13700</name>
</gene>
<protein>
    <submittedName>
        <fullName evidence="2">ABC transporter permease</fullName>
    </submittedName>
</protein>
<feature type="non-terminal residue" evidence="2">
    <location>
        <position position="1"/>
    </location>
</feature>
<keyword evidence="1" id="KW-1133">Transmembrane helix</keyword>
<name>A0A2N6VJ90_9MICO</name>
<dbReference type="AlphaFoldDB" id="A0A2N6VJ90"/>
<accession>A0A2N6VJ90</accession>
<keyword evidence="1" id="KW-0472">Membrane</keyword>
<organism evidence="2 3">
    <name type="scientific">Brevibacterium paucivorans</name>
    <dbReference type="NCBI Taxonomy" id="170994"/>
    <lineage>
        <taxon>Bacteria</taxon>
        <taxon>Bacillati</taxon>
        <taxon>Actinomycetota</taxon>
        <taxon>Actinomycetes</taxon>
        <taxon>Micrococcales</taxon>
        <taxon>Brevibacteriaceae</taxon>
        <taxon>Brevibacterium</taxon>
    </lineage>
</organism>
<dbReference type="Proteomes" id="UP000235598">
    <property type="component" value="Unassembled WGS sequence"/>
</dbReference>
<proteinExistence type="predicted"/>
<evidence type="ECO:0000256" key="1">
    <source>
        <dbReference type="SAM" id="Phobius"/>
    </source>
</evidence>